<dbReference type="Pfam" id="PF13426">
    <property type="entry name" value="PAS_9"/>
    <property type="match status" value="3"/>
</dbReference>
<dbReference type="PROSITE" id="PS50109">
    <property type="entry name" value="HIS_KIN"/>
    <property type="match status" value="1"/>
</dbReference>
<keyword evidence="6 13" id="KW-0597">Phosphoprotein</keyword>
<feature type="domain" description="Histidine kinase" evidence="14">
    <location>
        <begin position="784"/>
        <end position="1003"/>
    </location>
</feature>
<dbReference type="GO" id="GO:0005886">
    <property type="term" value="C:plasma membrane"/>
    <property type="evidence" value="ECO:0007669"/>
    <property type="project" value="UniProtKB-SubCell"/>
</dbReference>
<dbReference type="GO" id="GO:0006355">
    <property type="term" value="P:regulation of DNA-templated transcription"/>
    <property type="evidence" value="ECO:0007669"/>
    <property type="project" value="InterPro"/>
</dbReference>
<dbReference type="InterPro" id="IPR004358">
    <property type="entry name" value="Sig_transdc_His_kin-like_C"/>
</dbReference>
<dbReference type="Gene3D" id="1.10.287.130">
    <property type="match status" value="1"/>
</dbReference>
<accession>A0A7V3E5T6</accession>
<dbReference type="GO" id="GO:0000155">
    <property type="term" value="F:phosphorelay sensor kinase activity"/>
    <property type="evidence" value="ECO:0007669"/>
    <property type="project" value="InterPro"/>
</dbReference>
<keyword evidence="11" id="KW-0902">Two-component regulatory system</keyword>
<dbReference type="PROSITE" id="PS50112">
    <property type="entry name" value="PAS"/>
    <property type="match status" value="3"/>
</dbReference>
<dbReference type="FunFam" id="3.30.565.10:FF:000023">
    <property type="entry name" value="PAS domain-containing sensor histidine kinase"/>
    <property type="match status" value="1"/>
</dbReference>
<sequence>MENKLRNSAEKNFDLKSFEILNDLPIGIIITNNTLEIEFVNRTFLQLCEFYNISFSSNLISQSIFSISELFNSQIKDDIESLLKGFPFEKEINNPELRSKGIIRLILKATPVYDKDELSGFIFVFEDIRVVLDTISDYRKKLNHLQNVIEKSYDFYFVLSDDFSVLQHSKDLPEEFKQLSEISGFHDFKSILDSQSNFELIQNLEKCLSTKDISTLVCVSNNQSRFECRIIPVINQKEEILLFYLFFRKLSNKSTEATPDTILSEELNYYKSLFNAFDEIVFVYNKDYKIVFLNSQAEKFIGKKKAELYDKYIYSFVKFLGKDFLTGIEEKLKSKLYHRTIVTEFDELRNKIVFECSFTKLETDNNHTIVKCEDITSKIHFEENLISSLKGLKQTILKAPQMICQVDLNGQILFANEALTFTLGFNEEDLLNTTLYNLIHPEYFDKNVFELSAFSSKASNEIELPIRTKWETPITLQAVFVPVFDELGNLQHISCYFNHLEEIKSKEKELQLYQSLVEASHDGIALVQDGRIIIANKSFANIFGYDTGEELLNKEILDLSSNDDIIKVAEYFRLLERKKDAPSRFDFLGKKRDNTYLHTEISVGTFDVDKKTYIVLIARDITERIRAQKAIRESEEKYRNITENIDDFLFTFERIGFSLRPVFCTSSIQKICGYTQTDFLSDSKLFLKIIHPDDFKILKPKLMSLLKSRIQLSGEFEFRIINKQGNIVWVRSKLNLIRSGTGRIQKLFGLVSDITFRKRAEEELRKSTQNLIKLNETKDRFISIISHDLRTPFSSILGFTDLLENDDELSEEERKQYIKYIQEASRSMLSLVNSLLDWTRLQTGRIRFEPQKINITEIINDSISALRGSALQKQIEIKSEITNDLFLFIDKNLIVQVFNNLISNAIKFTYPNGTITISASPAENKRFIKFSVKDTGIGIHQEDLLKLFKVDSKFSTEGTAGEKGSGLGLSLVKEIIEKHGGTIWVDSKPGEGSDFQFTLPVASANILIVDDSKTDRLLYSKILKNITPDYDVEVASNGKEALEKILTSPPALVITDHGMPVMNGYEFVKELKKAEMKGKPPVIVLGSDIDRTIATDYHELGIEFVFQKPVNLSSFKQAVEKSLHKGLSGY</sequence>
<evidence type="ECO:0000256" key="11">
    <source>
        <dbReference type="ARBA" id="ARBA00023012"/>
    </source>
</evidence>
<dbReference type="GO" id="GO:0045121">
    <property type="term" value="C:membrane raft"/>
    <property type="evidence" value="ECO:0007669"/>
    <property type="project" value="UniProtKB-SubCell"/>
</dbReference>
<gene>
    <name evidence="18" type="ORF">ENS31_01800</name>
</gene>
<organism evidence="18">
    <name type="scientific">Ignavibacterium album</name>
    <dbReference type="NCBI Taxonomy" id="591197"/>
    <lineage>
        <taxon>Bacteria</taxon>
        <taxon>Pseudomonadati</taxon>
        <taxon>Ignavibacteriota</taxon>
        <taxon>Ignavibacteria</taxon>
        <taxon>Ignavibacteriales</taxon>
        <taxon>Ignavibacteriaceae</taxon>
        <taxon>Ignavibacterium</taxon>
    </lineage>
</organism>
<dbReference type="InterPro" id="IPR001610">
    <property type="entry name" value="PAC"/>
</dbReference>
<dbReference type="Gene3D" id="3.30.450.20">
    <property type="entry name" value="PAS domain"/>
    <property type="match status" value="5"/>
</dbReference>
<dbReference type="PANTHER" id="PTHR43047:SF66">
    <property type="entry name" value="HISKA"/>
    <property type="match status" value="1"/>
</dbReference>
<dbReference type="NCBIfam" id="TIGR00229">
    <property type="entry name" value="sensory_box"/>
    <property type="match status" value="4"/>
</dbReference>
<dbReference type="Gene3D" id="3.40.50.2300">
    <property type="match status" value="1"/>
</dbReference>
<feature type="domain" description="PAS" evidence="16">
    <location>
        <begin position="634"/>
        <end position="709"/>
    </location>
</feature>
<dbReference type="Pfam" id="PF02518">
    <property type="entry name" value="HATPase_c"/>
    <property type="match status" value="1"/>
</dbReference>
<keyword evidence="7" id="KW-0808">Transferase</keyword>
<dbReference type="InterPro" id="IPR013655">
    <property type="entry name" value="PAS_fold_3"/>
</dbReference>
<evidence type="ECO:0000256" key="10">
    <source>
        <dbReference type="ARBA" id="ARBA00022840"/>
    </source>
</evidence>
<evidence type="ECO:0000256" key="3">
    <source>
        <dbReference type="ARBA" id="ARBA00004314"/>
    </source>
</evidence>
<dbReference type="EMBL" id="DSUJ01000008">
    <property type="protein sequence ID" value="HFI90245.1"/>
    <property type="molecule type" value="Genomic_DNA"/>
</dbReference>
<dbReference type="SMART" id="SM00091">
    <property type="entry name" value="PAS"/>
    <property type="match status" value="5"/>
</dbReference>
<dbReference type="PROSITE" id="PS50113">
    <property type="entry name" value="PAC"/>
    <property type="match status" value="1"/>
</dbReference>
<protein>
    <recommendedName>
        <fullName evidence="4">histidine kinase</fullName>
        <ecNumber evidence="4">2.7.13.3</ecNumber>
    </recommendedName>
</protein>
<evidence type="ECO:0000256" key="8">
    <source>
        <dbReference type="ARBA" id="ARBA00022741"/>
    </source>
</evidence>
<evidence type="ECO:0000256" key="2">
    <source>
        <dbReference type="ARBA" id="ARBA00004236"/>
    </source>
</evidence>
<dbReference type="InterPro" id="IPR035965">
    <property type="entry name" value="PAS-like_dom_sf"/>
</dbReference>
<evidence type="ECO:0000259" key="15">
    <source>
        <dbReference type="PROSITE" id="PS50110"/>
    </source>
</evidence>
<dbReference type="InterPro" id="IPR005467">
    <property type="entry name" value="His_kinase_dom"/>
</dbReference>
<feature type="domain" description="PAC" evidence="17">
    <location>
        <begin position="714"/>
        <end position="766"/>
    </location>
</feature>
<keyword evidence="10" id="KW-0067">ATP-binding</keyword>
<dbReference type="PROSITE" id="PS50110">
    <property type="entry name" value="RESPONSE_REGULATORY"/>
    <property type="match status" value="1"/>
</dbReference>
<dbReference type="InterPro" id="IPR013767">
    <property type="entry name" value="PAS_fold"/>
</dbReference>
<evidence type="ECO:0000256" key="12">
    <source>
        <dbReference type="ARBA" id="ARBA00023136"/>
    </source>
</evidence>
<evidence type="ECO:0000256" key="6">
    <source>
        <dbReference type="ARBA" id="ARBA00022553"/>
    </source>
</evidence>
<dbReference type="InterPro" id="IPR001789">
    <property type="entry name" value="Sig_transdc_resp-reg_receiver"/>
</dbReference>
<dbReference type="InterPro" id="IPR036890">
    <property type="entry name" value="HATPase_C_sf"/>
</dbReference>
<evidence type="ECO:0000256" key="1">
    <source>
        <dbReference type="ARBA" id="ARBA00000085"/>
    </source>
</evidence>
<dbReference type="InterPro" id="IPR003661">
    <property type="entry name" value="HisK_dim/P_dom"/>
</dbReference>
<evidence type="ECO:0000256" key="7">
    <source>
        <dbReference type="ARBA" id="ARBA00022679"/>
    </source>
</evidence>
<evidence type="ECO:0000256" key="4">
    <source>
        <dbReference type="ARBA" id="ARBA00012438"/>
    </source>
</evidence>
<dbReference type="FunFam" id="1.10.287.130:FF:000001">
    <property type="entry name" value="Two-component sensor histidine kinase"/>
    <property type="match status" value="1"/>
</dbReference>
<dbReference type="Pfam" id="PF00512">
    <property type="entry name" value="HisKA"/>
    <property type="match status" value="1"/>
</dbReference>
<dbReference type="Pfam" id="PF00989">
    <property type="entry name" value="PAS"/>
    <property type="match status" value="1"/>
</dbReference>
<evidence type="ECO:0000259" key="14">
    <source>
        <dbReference type="PROSITE" id="PS50109"/>
    </source>
</evidence>
<dbReference type="Pfam" id="PF00072">
    <property type="entry name" value="Response_reg"/>
    <property type="match status" value="1"/>
</dbReference>
<dbReference type="InterPro" id="IPR000014">
    <property type="entry name" value="PAS"/>
</dbReference>
<dbReference type="GO" id="GO:0005524">
    <property type="term" value="F:ATP binding"/>
    <property type="evidence" value="ECO:0007669"/>
    <property type="project" value="UniProtKB-KW"/>
</dbReference>
<evidence type="ECO:0000256" key="9">
    <source>
        <dbReference type="ARBA" id="ARBA00022777"/>
    </source>
</evidence>
<dbReference type="InterPro" id="IPR036097">
    <property type="entry name" value="HisK_dim/P_sf"/>
</dbReference>
<dbReference type="SUPFAM" id="SSF55785">
    <property type="entry name" value="PYP-like sensor domain (PAS domain)"/>
    <property type="match status" value="4"/>
</dbReference>
<dbReference type="SMART" id="SM00388">
    <property type="entry name" value="HisKA"/>
    <property type="match status" value="1"/>
</dbReference>
<feature type="modified residue" description="4-aspartylphosphate" evidence="13">
    <location>
        <position position="1056"/>
    </location>
</feature>
<dbReference type="EC" id="2.7.13.3" evidence="4"/>
<dbReference type="Pfam" id="PF08447">
    <property type="entry name" value="PAS_3"/>
    <property type="match status" value="1"/>
</dbReference>
<dbReference type="InterPro" id="IPR011006">
    <property type="entry name" value="CheY-like_superfamily"/>
</dbReference>
<keyword evidence="12" id="KW-0472">Membrane</keyword>
<comment type="subcellular location">
    <subcellularLocation>
        <location evidence="2">Cell membrane</location>
    </subcellularLocation>
    <subcellularLocation>
        <location evidence="3">Membrane raft</location>
        <topology evidence="3">Multi-pass membrane protein</topology>
    </subcellularLocation>
</comment>
<feature type="domain" description="Response regulatory" evidence="15">
    <location>
        <begin position="1005"/>
        <end position="1123"/>
    </location>
</feature>
<evidence type="ECO:0000256" key="13">
    <source>
        <dbReference type="PROSITE-ProRule" id="PRU00169"/>
    </source>
</evidence>
<dbReference type="SUPFAM" id="SSF52172">
    <property type="entry name" value="CheY-like"/>
    <property type="match status" value="1"/>
</dbReference>
<reference evidence="18" key="1">
    <citation type="journal article" date="2020" name="mSystems">
        <title>Genome- and Community-Level Interaction Insights into Carbon Utilization and Element Cycling Functions of Hydrothermarchaeota in Hydrothermal Sediment.</title>
        <authorList>
            <person name="Zhou Z."/>
            <person name="Liu Y."/>
            <person name="Xu W."/>
            <person name="Pan J."/>
            <person name="Luo Z.H."/>
            <person name="Li M."/>
        </authorList>
    </citation>
    <scope>NUCLEOTIDE SEQUENCE [LARGE SCALE GENOMIC DNA]</scope>
    <source>
        <strain evidence="18">SpSt-479</strain>
    </source>
</reference>
<dbReference type="PANTHER" id="PTHR43047">
    <property type="entry name" value="TWO-COMPONENT HISTIDINE PROTEIN KINASE"/>
    <property type="match status" value="1"/>
</dbReference>
<evidence type="ECO:0000313" key="18">
    <source>
        <dbReference type="EMBL" id="HFI90245.1"/>
    </source>
</evidence>
<name>A0A7V3E5T6_9BACT</name>
<feature type="domain" description="PAS" evidence="16">
    <location>
        <begin position="388"/>
        <end position="442"/>
    </location>
</feature>
<dbReference type="SMART" id="SM00448">
    <property type="entry name" value="REC"/>
    <property type="match status" value="1"/>
</dbReference>
<dbReference type="PRINTS" id="PR00344">
    <property type="entry name" value="BCTRLSENSOR"/>
</dbReference>
<keyword evidence="8" id="KW-0547">Nucleotide-binding</keyword>
<dbReference type="Gene3D" id="3.30.565.10">
    <property type="entry name" value="Histidine kinase-like ATPase, C-terminal domain"/>
    <property type="match status" value="1"/>
</dbReference>
<dbReference type="AlphaFoldDB" id="A0A7V3E5T6"/>
<proteinExistence type="predicted"/>
<dbReference type="GO" id="GO:0009927">
    <property type="term" value="F:histidine phosphotransfer kinase activity"/>
    <property type="evidence" value="ECO:0007669"/>
    <property type="project" value="TreeGrafter"/>
</dbReference>
<dbReference type="SMART" id="SM00387">
    <property type="entry name" value="HATPase_c"/>
    <property type="match status" value="1"/>
</dbReference>
<dbReference type="SMART" id="SM00086">
    <property type="entry name" value="PAC"/>
    <property type="match status" value="4"/>
</dbReference>
<keyword evidence="5" id="KW-1003">Cell membrane</keyword>
<keyword evidence="9" id="KW-0418">Kinase</keyword>
<dbReference type="SUPFAM" id="SSF55874">
    <property type="entry name" value="ATPase domain of HSP90 chaperone/DNA topoisomerase II/histidine kinase"/>
    <property type="match status" value="1"/>
</dbReference>
<evidence type="ECO:0000256" key="5">
    <source>
        <dbReference type="ARBA" id="ARBA00022475"/>
    </source>
</evidence>
<comment type="caution">
    <text evidence="18">The sequence shown here is derived from an EMBL/GenBank/DDBJ whole genome shotgun (WGS) entry which is preliminary data.</text>
</comment>
<dbReference type="InterPro" id="IPR003594">
    <property type="entry name" value="HATPase_dom"/>
</dbReference>
<evidence type="ECO:0000259" key="17">
    <source>
        <dbReference type="PROSITE" id="PS50113"/>
    </source>
</evidence>
<comment type="catalytic activity">
    <reaction evidence="1">
        <text>ATP + protein L-histidine = ADP + protein N-phospho-L-histidine.</text>
        <dbReference type="EC" id="2.7.13.3"/>
    </reaction>
</comment>
<dbReference type="CDD" id="cd00082">
    <property type="entry name" value="HisKA"/>
    <property type="match status" value="1"/>
</dbReference>
<dbReference type="SUPFAM" id="SSF47384">
    <property type="entry name" value="Homodimeric domain of signal transducing histidine kinase"/>
    <property type="match status" value="1"/>
</dbReference>
<dbReference type="InterPro" id="IPR000700">
    <property type="entry name" value="PAS-assoc_C"/>
</dbReference>
<dbReference type="CDD" id="cd00130">
    <property type="entry name" value="PAS"/>
    <property type="match status" value="3"/>
</dbReference>
<evidence type="ECO:0000259" key="16">
    <source>
        <dbReference type="PROSITE" id="PS50112"/>
    </source>
</evidence>
<feature type="domain" description="PAS" evidence="16">
    <location>
        <begin position="266"/>
        <end position="339"/>
    </location>
</feature>